<evidence type="ECO:0008006" key="4">
    <source>
        <dbReference type="Google" id="ProtNLM"/>
    </source>
</evidence>
<accession>A0ABZ1IED7</accession>
<feature type="transmembrane region" description="Helical" evidence="1">
    <location>
        <begin position="383"/>
        <end position="400"/>
    </location>
</feature>
<keyword evidence="1" id="KW-1133">Transmembrane helix</keyword>
<keyword evidence="1" id="KW-0812">Transmembrane</keyword>
<dbReference type="Proteomes" id="UP001330812">
    <property type="component" value="Chromosome"/>
</dbReference>
<protein>
    <recommendedName>
        <fullName evidence="4">Integral membrane protein</fullName>
    </recommendedName>
</protein>
<proteinExistence type="predicted"/>
<sequence>MSENPGTTAHLTEPTPDERAELARLRVEVAQLRATRERRRFAWRPVVSAILIVLGCILAPLALASVWVHNQISDTDRFTATMSPLIRDPAVQAAVTDRVTEAIFTNINVQAIATDAVGALAAQGVPPAVTDRLDALTGPLASGVQSFVHGRVATLVASDRIAQTWDRVIRTAHQQAVAVLDGSASAIAIQGDKVVLDLAPFIDDAKQQLAADGLTIVNRIPEVHPTIQVADAAGLVQARSWYTLSDRLATWLPWIALVLLAAGVYIARHKRRALIGAALGFAFSMLVLAIGLAIGRTIVVDAVPSRSAAPVSAAFDIVLRFLRDGLRTLFAVGIVVALGAFLAGPSSTAVHIRQGVVKGLTWLRSRSGLRATGLGKWVHSYRVALRAGAVAIAVLVFLFLDRPSGLAVLLIAVVLLVVLAVIQFLDQPGDRPAATG</sequence>
<keyword evidence="3" id="KW-1185">Reference proteome</keyword>
<keyword evidence="1" id="KW-0472">Membrane</keyword>
<name>A0ABZ1IED7_9PSEU</name>
<dbReference type="RefSeq" id="WP_326834617.1">
    <property type="nucleotide sequence ID" value="NZ_CP142149.1"/>
</dbReference>
<feature type="transmembrane region" description="Helical" evidence="1">
    <location>
        <begin position="46"/>
        <end position="68"/>
    </location>
</feature>
<organism evidence="2 3">
    <name type="scientific">Amycolatopsis rhabdoformis</name>
    <dbReference type="NCBI Taxonomy" id="1448059"/>
    <lineage>
        <taxon>Bacteria</taxon>
        <taxon>Bacillati</taxon>
        <taxon>Actinomycetota</taxon>
        <taxon>Actinomycetes</taxon>
        <taxon>Pseudonocardiales</taxon>
        <taxon>Pseudonocardiaceae</taxon>
        <taxon>Amycolatopsis</taxon>
    </lineage>
</organism>
<evidence type="ECO:0000313" key="2">
    <source>
        <dbReference type="EMBL" id="WSE31810.1"/>
    </source>
</evidence>
<gene>
    <name evidence="2" type="ORF">VSH64_06775</name>
</gene>
<feature type="transmembrane region" description="Helical" evidence="1">
    <location>
        <begin position="274"/>
        <end position="294"/>
    </location>
</feature>
<reference evidence="2 3" key="1">
    <citation type="journal article" date="2015" name="Int. J. Syst. Evol. Microbiol.">
        <title>Amycolatopsis rhabdoformis sp. nov., an actinomycete isolated from a tropical forest soil.</title>
        <authorList>
            <person name="Souza W.R."/>
            <person name="Silva R.E."/>
            <person name="Goodfellow M."/>
            <person name="Busarakam K."/>
            <person name="Figueiro F.S."/>
            <person name="Ferreira D."/>
            <person name="Rodrigues-Filho E."/>
            <person name="Moraes L.A.B."/>
            <person name="Zucchi T.D."/>
        </authorList>
    </citation>
    <scope>NUCLEOTIDE SEQUENCE [LARGE SCALE GENOMIC DNA]</scope>
    <source>
        <strain evidence="2 3">NCIMB 14900</strain>
    </source>
</reference>
<dbReference type="EMBL" id="CP142149">
    <property type="protein sequence ID" value="WSE31810.1"/>
    <property type="molecule type" value="Genomic_DNA"/>
</dbReference>
<feature type="transmembrane region" description="Helical" evidence="1">
    <location>
        <begin position="406"/>
        <end position="425"/>
    </location>
</feature>
<evidence type="ECO:0000313" key="3">
    <source>
        <dbReference type="Proteomes" id="UP001330812"/>
    </source>
</evidence>
<feature type="transmembrane region" description="Helical" evidence="1">
    <location>
        <begin position="325"/>
        <end position="344"/>
    </location>
</feature>
<evidence type="ECO:0000256" key="1">
    <source>
        <dbReference type="SAM" id="Phobius"/>
    </source>
</evidence>
<feature type="transmembrane region" description="Helical" evidence="1">
    <location>
        <begin position="248"/>
        <end position="267"/>
    </location>
</feature>